<dbReference type="Pfam" id="PF08241">
    <property type="entry name" value="Methyltransf_11"/>
    <property type="match status" value="1"/>
</dbReference>
<dbReference type="Gene3D" id="3.40.50.150">
    <property type="entry name" value="Vaccinia Virus protein VP39"/>
    <property type="match status" value="1"/>
</dbReference>
<dbReference type="InterPro" id="IPR050447">
    <property type="entry name" value="Erg6_SMT_methyltransf"/>
</dbReference>
<dbReference type="RefSeq" id="WP_240667143.1">
    <property type="nucleotide sequence ID" value="NZ_JBHSFS010000014.1"/>
</dbReference>
<evidence type="ECO:0000313" key="4">
    <source>
        <dbReference type="Proteomes" id="UP001595990"/>
    </source>
</evidence>
<organism evidence="3 4">
    <name type="scientific">Streptomyces ehimensis</name>
    <dbReference type="NCBI Taxonomy" id="68195"/>
    <lineage>
        <taxon>Bacteria</taxon>
        <taxon>Bacillati</taxon>
        <taxon>Actinomycetota</taxon>
        <taxon>Actinomycetes</taxon>
        <taxon>Kitasatosporales</taxon>
        <taxon>Streptomycetaceae</taxon>
        <taxon>Streptomyces</taxon>
    </lineage>
</organism>
<dbReference type="CDD" id="cd02440">
    <property type="entry name" value="AdoMet_MTases"/>
    <property type="match status" value="1"/>
</dbReference>
<feature type="domain" description="Methyltransferase type 11" evidence="2">
    <location>
        <begin position="79"/>
        <end position="180"/>
    </location>
</feature>
<dbReference type="EMBL" id="JBHSFS010000014">
    <property type="protein sequence ID" value="MFC4516457.1"/>
    <property type="molecule type" value="Genomic_DNA"/>
</dbReference>
<dbReference type="Proteomes" id="UP001595990">
    <property type="component" value="Unassembled WGS sequence"/>
</dbReference>
<dbReference type="PANTHER" id="PTHR44068">
    <property type="entry name" value="ZGC:194242"/>
    <property type="match status" value="1"/>
</dbReference>
<dbReference type="InterPro" id="IPR029063">
    <property type="entry name" value="SAM-dependent_MTases_sf"/>
</dbReference>
<keyword evidence="4" id="KW-1185">Reference proteome</keyword>
<evidence type="ECO:0000313" key="3">
    <source>
        <dbReference type="EMBL" id="MFC4516457.1"/>
    </source>
</evidence>
<proteinExistence type="predicted"/>
<gene>
    <name evidence="3" type="ORF">ACFPEN_26435</name>
</gene>
<dbReference type="GO" id="GO:0032259">
    <property type="term" value="P:methylation"/>
    <property type="evidence" value="ECO:0007669"/>
    <property type="project" value="UniProtKB-KW"/>
</dbReference>
<dbReference type="EC" id="2.1.1.-" evidence="3"/>
<keyword evidence="1 3" id="KW-0808">Transferase</keyword>
<evidence type="ECO:0000256" key="1">
    <source>
        <dbReference type="ARBA" id="ARBA00022679"/>
    </source>
</evidence>
<comment type="caution">
    <text evidence="3">The sequence shown here is derived from an EMBL/GenBank/DDBJ whole genome shotgun (WGS) entry which is preliminary data.</text>
</comment>
<name>A0ABV9BQW2_9ACTN</name>
<reference evidence="4" key="1">
    <citation type="journal article" date="2019" name="Int. J. Syst. Evol. Microbiol.">
        <title>The Global Catalogue of Microorganisms (GCM) 10K type strain sequencing project: providing services to taxonomists for standard genome sequencing and annotation.</title>
        <authorList>
            <consortium name="The Broad Institute Genomics Platform"/>
            <consortium name="The Broad Institute Genome Sequencing Center for Infectious Disease"/>
            <person name="Wu L."/>
            <person name="Ma J."/>
        </authorList>
    </citation>
    <scope>NUCLEOTIDE SEQUENCE [LARGE SCALE GENOMIC DNA]</scope>
    <source>
        <strain evidence="4">CECT 8064</strain>
    </source>
</reference>
<dbReference type="GO" id="GO:0008168">
    <property type="term" value="F:methyltransferase activity"/>
    <property type="evidence" value="ECO:0007669"/>
    <property type="project" value="UniProtKB-KW"/>
</dbReference>
<dbReference type="PANTHER" id="PTHR44068:SF11">
    <property type="entry name" value="GERANYL DIPHOSPHATE 2-C-METHYLTRANSFERASE"/>
    <property type="match status" value="1"/>
</dbReference>
<accession>A0ABV9BQW2</accession>
<keyword evidence="3" id="KW-0489">Methyltransferase</keyword>
<protein>
    <submittedName>
        <fullName evidence="3">Class I SAM-dependent methyltransferase</fullName>
        <ecNumber evidence="3">2.1.1.-</ecNumber>
    </submittedName>
</protein>
<evidence type="ECO:0000259" key="2">
    <source>
        <dbReference type="Pfam" id="PF08241"/>
    </source>
</evidence>
<dbReference type="InterPro" id="IPR013216">
    <property type="entry name" value="Methyltransf_11"/>
</dbReference>
<sequence>MIREPEHNQRPIPPAVQEAYGADDLGTKPIFAGGFINFGHWQAIDISSGLSHEDRVRSQQDMYRHILNALPPTEQRRALEVGSGTGAGTALALQEYGFAQITGMDIHPRQIERAQQSNSRLLAERPEHLGFVQGAAESMPFDDEEFDFLYSVEAAQHFSDLTAFGRETARVLRPGGHAVIASFFTTDDTPGHAERLAALLDCYANGLDLAHPVPHVVDALAQAGLTHTRATSIGPAVWQGWDRWINHVSGPDAWPRNFLRVHEEGILDYYVITATRPAD</sequence>
<dbReference type="SUPFAM" id="SSF53335">
    <property type="entry name" value="S-adenosyl-L-methionine-dependent methyltransferases"/>
    <property type="match status" value="1"/>
</dbReference>